<dbReference type="Proteomes" id="UP001614394">
    <property type="component" value="Unassembled WGS sequence"/>
</dbReference>
<accession>A0ABW8C6T4</accession>
<protein>
    <submittedName>
        <fullName evidence="2">Uncharacterized protein</fullName>
    </submittedName>
</protein>
<comment type="caution">
    <text evidence="2">The sequence shown here is derived from an EMBL/GenBank/DDBJ whole genome shotgun (WGS) entry which is preliminary data.</text>
</comment>
<evidence type="ECO:0000313" key="3">
    <source>
        <dbReference type="Proteomes" id="UP001614394"/>
    </source>
</evidence>
<feature type="compositionally biased region" description="Basic and acidic residues" evidence="1">
    <location>
        <begin position="20"/>
        <end position="30"/>
    </location>
</feature>
<gene>
    <name evidence="2" type="ORF">ACIGXA_16610</name>
</gene>
<keyword evidence="3" id="KW-1185">Reference proteome</keyword>
<dbReference type="RefSeq" id="WP_138353469.1">
    <property type="nucleotide sequence ID" value="NZ_JAAIKO010000041.1"/>
</dbReference>
<sequence length="73" mass="8125">MNARHERAGHSNGQGLDGQRPAEDPAEGRAARFGQLPERIAPEQMVEESPSDPPNDPQFGRNPDNDWLIRYCA</sequence>
<organism evidence="2 3">
    <name type="scientific">Streptomyces fildesensis</name>
    <dbReference type="NCBI Taxonomy" id="375757"/>
    <lineage>
        <taxon>Bacteria</taxon>
        <taxon>Bacillati</taxon>
        <taxon>Actinomycetota</taxon>
        <taxon>Actinomycetes</taxon>
        <taxon>Kitasatosporales</taxon>
        <taxon>Streptomycetaceae</taxon>
        <taxon>Streptomyces</taxon>
    </lineage>
</organism>
<feature type="region of interest" description="Disordered" evidence="1">
    <location>
        <begin position="1"/>
        <end position="67"/>
    </location>
</feature>
<evidence type="ECO:0000256" key="1">
    <source>
        <dbReference type="SAM" id="MobiDB-lite"/>
    </source>
</evidence>
<name>A0ABW8C6T4_9ACTN</name>
<reference evidence="2 3" key="1">
    <citation type="submission" date="2024-10" db="EMBL/GenBank/DDBJ databases">
        <title>The Natural Products Discovery Center: Release of the First 8490 Sequenced Strains for Exploring Actinobacteria Biosynthetic Diversity.</title>
        <authorList>
            <person name="Kalkreuter E."/>
            <person name="Kautsar S.A."/>
            <person name="Yang D."/>
            <person name="Bader C.D."/>
            <person name="Teijaro C.N."/>
            <person name="Fluegel L."/>
            <person name="Davis C.M."/>
            <person name="Simpson J.R."/>
            <person name="Lauterbach L."/>
            <person name="Steele A.D."/>
            <person name="Gui C."/>
            <person name="Meng S."/>
            <person name="Li G."/>
            <person name="Viehrig K."/>
            <person name="Ye F."/>
            <person name="Su P."/>
            <person name="Kiefer A.F."/>
            <person name="Nichols A."/>
            <person name="Cepeda A.J."/>
            <person name="Yan W."/>
            <person name="Fan B."/>
            <person name="Jiang Y."/>
            <person name="Adhikari A."/>
            <person name="Zheng C.-J."/>
            <person name="Schuster L."/>
            <person name="Cowan T.M."/>
            <person name="Smanski M.J."/>
            <person name="Chevrette M.G."/>
            <person name="De Carvalho L.P.S."/>
            <person name="Shen B."/>
        </authorList>
    </citation>
    <scope>NUCLEOTIDE SEQUENCE [LARGE SCALE GENOMIC DNA]</scope>
    <source>
        <strain evidence="2 3">NPDC053399</strain>
    </source>
</reference>
<dbReference type="EMBL" id="JBITYG010000004">
    <property type="protein sequence ID" value="MFI9102141.1"/>
    <property type="molecule type" value="Genomic_DNA"/>
</dbReference>
<proteinExistence type="predicted"/>
<evidence type="ECO:0000313" key="2">
    <source>
        <dbReference type="EMBL" id="MFI9102141.1"/>
    </source>
</evidence>